<comment type="caution">
    <text evidence="3">The sequence shown here is derived from an EMBL/GenBank/DDBJ whole genome shotgun (WGS) entry which is preliminary data.</text>
</comment>
<dbReference type="CDD" id="cd08896">
    <property type="entry name" value="SRPBCC_CalC_Aha1-like_3"/>
    <property type="match status" value="1"/>
</dbReference>
<comment type="similarity">
    <text evidence="1">Belongs to the AHA1 family.</text>
</comment>
<evidence type="ECO:0000259" key="2">
    <source>
        <dbReference type="Pfam" id="PF08327"/>
    </source>
</evidence>
<name>A0ABS9QDL5_9HYPH</name>
<evidence type="ECO:0000256" key="1">
    <source>
        <dbReference type="ARBA" id="ARBA00006817"/>
    </source>
</evidence>
<dbReference type="Gene3D" id="3.30.530.20">
    <property type="match status" value="1"/>
</dbReference>
<dbReference type="InterPro" id="IPR023393">
    <property type="entry name" value="START-like_dom_sf"/>
</dbReference>
<evidence type="ECO:0000313" key="3">
    <source>
        <dbReference type="EMBL" id="MCG7505508.1"/>
    </source>
</evidence>
<accession>A0ABS9QDL5</accession>
<dbReference type="Proteomes" id="UP001201701">
    <property type="component" value="Unassembled WGS sequence"/>
</dbReference>
<sequence>MTETVNPETDLTLSRIIRAPRSAIWNAWTDPASFARWWVPAPAKCRVEKMELRPGGALVTRISEDGGPFQPHLDACFLAVDEQERIVFTNALTGGWRPADQPFMTAIITLREHPQGTDYTAHVMHKSRAERDMHEEMGFHDGWGTVARQLAELVEPAERLARKSA</sequence>
<feature type="domain" description="Activator of Hsp90 ATPase homologue 1/2-like C-terminal" evidence="2">
    <location>
        <begin position="18"/>
        <end position="155"/>
    </location>
</feature>
<protein>
    <submittedName>
        <fullName evidence="3">SRPBCC family protein</fullName>
    </submittedName>
</protein>
<dbReference type="Pfam" id="PF08327">
    <property type="entry name" value="AHSA1"/>
    <property type="match status" value="1"/>
</dbReference>
<dbReference type="EMBL" id="JAKREW010000008">
    <property type="protein sequence ID" value="MCG7505508.1"/>
    <property type="molecule type" value="Genomic_DNA"/>
</dbReference>
<organism evidence="3 4">
    <name type="scientific">Mesorhizobium retamae</name>
    <dbReference type="NCBI Taxonomy" id="2912854"/>
    <lineage>
        <taxon>Bacteria</taxon>
        <taxon>Pseudomonadati</taxon>
        <taxon>Pseudomonadota</taxon>
        <taxon>Alphaproteobacteria</taxon>
        <taxon>Hyphomicrobiales</taxon>
        <taxon>Phyllobacteriaceae</taxon>
        <taxon>Mesorhizobium</taxon>
    </lineage>
</organism>
<reference evidence="3 4" key="1">
    <citation type="submission" date="2022-02" db="EMBL/GenBank/DDBJ databases">
        <title>Draft genome sequence of Mezorhizobium retamae strain IRAMC:0171 isolated from Retama raetam nodules.</title>
        <authorList>
            <person name="Bengaied R."/>
            <person name="Sbissi I."/>
            <person name="Huber K."/>
            <person name="Ghodbane F."/>
            <person name="Nouioui I."/>
            <person name="Tarhouni M."/>
            <person name="Gtari M."/>
        </authorList>
    </citation>
    <scope>NUCLEOTIDE SEQUENCE [LARGE SCALE GENOMIC DNA]</scope>
    <source>
        <strain evidence="3 4">IRAMC:0171</strain>
    </source>
</reference>
<dbReference type="InterPro" id="IPR013538">
    <property type="entry name" value="ASHA1/2-like_C"/>
</dbReference>
<dbReference type="RefSeq" id="WP_239364701.1">
    <property type="nucleotide sequence ID" value="NZ_JAKREW010000008.1"/>
</dbReference>
<dbReference type="SUPFAM" id="SSF55961">
    <property type="entry name" value="Bet v1-like"/>
    <property type="match status" value="1"/>
</dbReference>
<proteinExistence type="inferred from homology"/>
<evidence type="ECO:0000313" key="4">
    <source>
        <dbReference type="Proteomes" id="UP001201701"/>
    </source>
</evidence>
<keyword evidence="4" id="KW-1185">Reference proteome</keyword>
<gene>
    <name evidence="3" type="ORF">L4923_10850</name>
</gene>